<keyword evidence="5 6" id="KW-0833">Ubl conjugation pathway</keyword>
<comment type="catalytic activity">
    <reaction evidence="1">
        <text>S-ubiquitinyl-[E2 ubiquitin-conjugating enzyme]-L-cysteine + [acceptor protein]-L-lysine = [E2 ubiquitin-conjugating enzyme]-L-cysteine + N(6)-ubiquitinyl-[acceptor protein]-L-lysine.</text>
        <dbReference type="EC" id="2.3.2.26"/>
    </reaction>
</comment>
<feature type="region of interest" description="Disordered" evidence="7">
    <location>
        <begin position="279"/>
        <end position="318"/>
    </location>
</feature>
<dbReference type="PROSITE" id="PS50237">
    <property type="entry name" value="HECT"/>
    <property type="match status" value="1"/>
</dbReference>
<dbReference type="SUPFAM" id="SSF81296">
    <property type="entry name" value="E set domains"/>
    <property type="match status" value="1"/>
</dbReference>
<evidence type="ECO:0000256" key="6">
    <source>
        <dbReference type="PROSITE-ProRule" id="PRU00104"/>
    </source>
</evidence>
<dbReference type="Pfam" id="PF25916">
    <property type="entry name" value="AREL1_PH-like"/>
    <property type="match status" value="1"/>
</dbReference>
<dbReference type="Gene3D" id="3.30.2160.10">
    <property type="entry name" value="Hect, E3 ligase catalytic domain"/>
    <property type="match status" value="1"/>
</dbReference>
<feature type="compositionally biased region" description="Basic and acidic residues" evidence="7">
    <location>
        <begin position="283"/>
        <end position="292"/>
    </location>
</feature>
<proteinExistence type="predicted"/>
<gene>
    <name evidence="9" type="ORF">TKK_009130</name>
</gene>
<dbReference type="SUPFAM" id="SSF56204">
    <property type="entry name" value="Hect, E3 ligase catalytic domain"/>
    <property type="match status" value="1"/>
</dbReference>
<keyword evidence="10" id="KW-1185">Reference proteome</keyword>
<evidence type="ECO:0000256" key="7">
    <source>
        <dbReference type="SAM" id="MobiDB-lite"/>
    </source>
</evidence>
<dbReference type="InterPro" id="IPR000569">
    <property type="entry name" value="HECT_dom"/>
</dbReference>
<evidence type="ECO:0000256" key="2">
    <source>
        <dbReference type="ARBA" id="ARBA00004906"/>
    </source>
</evidence>
<evidence type="ECO:0000256" key="5">
    <source>
        <dbReference type="ARBA" id="ARBA00022786"/>
    </source>
</evidence>
<protein>
    <recommendedName>
        <fullName evidence="3">HECT-type E3 ubiquitin transferase</fullName>
        <ecNumber evidence="3">2.3.2.26</ecNumber>
    </recommendedName>
</protein>
<dbReference type="InterPro" id="IPR014756">
    <property type="entry name" value="Ig_E-set"/>
</dbReference>
<dbReference type="CDD" id="cd00078">
    <property type="entry name" value="HECTc"/>
    <property type="match status" value="1"/>
</dbReference>
<dbReference type="PANTHER" id="PTHR11254:SF340">
    <property type="entry name" value="APOPTOSIS-RESISTANT E3 UBIQUITIN PROTEIN LIGASE 1"/>
    <property type="match status" value="1"/>
</dbReference>
<dbReference type="Pfam" id="PF00632">
    <property type="entry name" value="HECT"/>
    <property type="match status" value="1"/>
</dbReference>
<evidence type="ECO:0000313" key="10">
    <source>
        <dbReference type="Proteomes" id="UP001627154"/>
    </source>
</evidence>
<dbReference type="SMART" id="SM00119">
    <property type="entry name" value="HECTc"/>
    <property type="match status" value="1"/>
</dbReference>
<keyword evidence="4" id="KW-0808">Transferase</keyword>
<dbReference type="PANTHER" id="PTHR11254">
    <property type="entry name" value="HECT DOMAIN UBIQUITIN-PROTEIN LIGASE"/>
    <property type="match status" value="1"/>
</dbReference>
<dbReference type="Proteomes" id="UP001627154">
    <property type="component" value="Unassembled WGS sequence"/>
</dbReference>
<dbReference type="GO" id="GO:0061630">
    <property type="term" value="F:ubiquitin protein ligase activity"/>
    <property type="evidence" value="ECO:0007669"/>
    <property type="project" value="UniProtKB-EC"/>
</dbReference>
<feature type="active site" description="Glycyl thioester intermediate" evidence="6">
    <location>
        <position position="852"/>
    </location>
</feature>
<dbReference type="InterPro" id="IPR058738">
    <property type="entry name" value="PH-like_AREL1"/>
</dbReference>
<dbReference type="GO" id="GO:0009966">
    <property type="term" value="P:regulation of signal transduction"/>
    <property type="evidence" value="ECO:0007669"/>
    <property type="project" value="UniProtKB-ARBA"/>
</dbReference>
<dbReference type="Gene3D" id="3.90.1750.10">
    <property type="entry name" value="Hect, E3 ligase catalytic domains"/>
    <property type="match status" value="1"/>
</dbReference>
<dbReference type="EMBL" id="JBJJXI010000067">
    <property type="protein sequence ID" value="KAL3397102.1"/>
    <property type="molecule type" value="Genomic_DNA"/>
</dbReference>
<organism evidence="9 10">
    <name type="scientific">Trichogramma kaykai</name>
    <dbReference type="NCBI Taxonomy" id="54128"/>
    <lineage>
        <taxon>Eukaryota</taxon>
        <taxon>Metazoa</taxon>
        <taxon>Ecdysozoa</taxon>
        <taxon>Arthropoda</taxon>
        <taxon>Hexapoda</taxon>
        <taxon>Insecta</taxon>
        <taxon>Pterygota</taxon>
        <taxon>Neoptera</taxon>
        <taxon>Endopterygota</taxon>
        <taxon>Hymenoptera</taxon>
        <taxon>Apocrita</taxon>
        <taxon>Proctotrupomorpha</taxon>
        <taxon>Chalcidoidea</taxon>
        <taxon>Trichogrammatidae</taxon>
        <taxon>Trichogramma</taxon>
    </lineage>
</organism>
<reference evidence="9 10" key="1">
    <citation type="journal article" date="2024" name="bioRxiv">
        <title>A reference genome for Trichogramma kaykai: A tiny desert-dwelling parasitoid wasp with competing sex-ratio distorters.</title>
        <authorList>
            <person name="Culotta J."/>
            <person name="Lindsey A.R."/>
        </authorList>
    </citation>
    <scope>NUCLEOTIDE SEQUENCE [LARGE SCALE GENOMIC DNA]</scope>
    <source>
        <strain evidence="9 10">KSX58</strain>
    </source>
</reference>
<dbReference type="Gene3D" id="3.30.2410.10">
    <property type="entry name" value="Hect, E3 ligase catalytic domain"/>
    <property type="match status" value="1"/>
</dbReference>
<evidence type="ECO:0000256" key="3">
    <source>
        <dbReference type="ARBA" id="ARBA00012485"/>
    </source>
</evidence>
<evidence type="ECO:0000256" key="1">
    <source>
        <dbReference type="ARBA" id="ARBA00000885"/>
    </source>
</evidence>
<evidence type="ECO:0000259" key="8">
    <source>
        <dbReference type="PROSITE" id="PS50237"/>
    </source>
</evidence>
<evidence type="ECO:0000313" key="9">
    <source>
        <dbReference type="EMBL" id="KAL3397102.1"/>
    </source>
</evidence>
<dbReference type="EC" id="2.3.2.26" evidence="3"/>
<dbReference type="AlphaFoldDB" id="A0ABD2WVL8"/>
<comment type="caution">
    <text evidence="9">The sequence shown here is derived from an EMBL/GenBank/DDBJ whole genome shotgun (WGS) entry which is preliminary data.</text>
</comment>
<accession>A0ABD2WVL8</accession>
<dbReference type="InterPro" id="IPR035983">
    <property type="entry name" value="Hect_E3_ubiquitin_ligase"/>
</dbReference>
<name>A0ABD2WVL8_9HYME</name>
<feature type="compositionally biased region" description="Basic residues" evidence="7">
    <location>
        <begin position="306"/>
        <end position="316"/>
    </location>
</feature>
<evidence type="ECO:0000256" key="4">
    <source>
        <dbReference type="ARBA" id="ARBA00022679"/>
    </source>
</evidence>
<sequence>MRVQSLRAKSVEEEQRGPASCNNKQQWRICTFLSTVCLQLRIKKENTEWRNRRVSSDRSSYGERDSFASSEDLYRITSAMSIARQLANNTRHVLEESRWPTYPAASDHSDRYVYASDCKLLFDWERTQPVGQTVSFRVKFYQRNGLPHPICDMDNFNVRVSRGYTTIPTTIELGSTDPALVNQALVMFRSREAGTYSIEAKIGANHVRGSPCCKTFRALAADPKTTRFLRTGSILVLMKGANKVLDIDARDEFDNVCDYVGSDKAKLKDFKVHVKQLENFSKPNKDEKKQEEQPQTSELKPEERRPRKLSTRRHVPGKPELAYDRTTRRVGLDVRFDEAGLYRLSIDLNGQQITNGECDILVLHEPEFNEVRRNLSPKESERPLRYEAKLLGWDGKRYARAKNVTCYITSKQLTIKKPLLRYFQTTVATFRLGPLTKIYFRSLVNSGSSRFRDHQIFTIDDGGQPLMELSSPHRYVVAATAISYQQAFVGGHESFAKKTDYFYGRVRKYHEQHGRDKVELTVERDRLLQTSFKATKSYLMNQWCGRFEIVFQGEPGIDRGGIGREWCELVCAELFDPDNRPGLFAALSEQAGLVHPTAHCGAPGGAAKMPLYEFAGQIVGKCLYESAQVGTQRLLVRARFTRSFLAQLLGLRVDHRHFQHDDPEFYRSKIQYILSNDLDELEDELFFAEEVYGKDGKLEKVVDLIPGGRSVRVTNATKIQYVNALAEHRLANKSIRAKVKAFLKGLTMLIPHDLLRIFSEKELELLMCGADEYSVQELRACHEANGYSPQFRRTLDWFWQALEGFSRDEMARLVQFVTGSSRLPVDGFKSLDPTFTIVDVGGYGHLPTAHTCVNQLCLPEYECYEDLERALLYALKEGAEGFGLV</sequence>
<feature type="domain" description="HECT" evidence="8">
    <location>
        <begin position="535"/>
        <end position="885"/>
    </location>
</feature>
<dbReference type="InterPro" id="IPR050409">
    <property type="entry name" value="E3_ubiq-protein_ligase"/>
</dbReference>
<dbReference type="FunFam" id="3.30.2160.10:FF:000008">
    <property type="entry name" value="Apoptosis-resistant E3 ubiquitin protein ligase 1"/>
    <property type="match status" value="1"/>
</dbReference>
<comment type="pathway">
    <text evidence="2">Protein modification; protein ubiquitination.</text>
</comment>